<feature type="transmembrane region" description="Helical" evidence="1">
    <location>
        <begin position="29"/>
        <end position="52"/>
    </location>
</feature>
<keyword evidence="1" id="KW-0472">Membrane</keyword>
<evidence type="ECO:0008006" key="4">
    <source>
        <dbReference type="Google" id="ProtNLM"/>
    </source>
</evidence>
<keyword evidence="1" id="KW-0812">Transmembrane</keyword>
<protein>
    <recommendedName>
        <fullName evidence="4">DUF2125 domain-containing protein</fullName>
    </recommendedName>
</protein>
<name>A0AA37MAX4_9HYPH</name>
<accession>A0AA37MAX4</accession>
<reference evidence="2" key="1">
    <citation type="journal article" date="2016" name="Front. Microbiol.">
        <title>Genome Sequence of the Piezophilic, Mesophilic Sulfate-Reducing Bacterium Desulfovibrio indicus J2T.</title>
        <authorList>
            <person name="Cao J."/>
            <person name="Maignien L."/>
            <person name="Shao Z."/>
            <person name="Alain K."/>
            <person name="Jebbar M."/>
        </authorList>
    </citation>
    <scope>NUCLEOTIDE SEQUENCE</scope>
    <source>
        <strain evidence="2">NBRC 103626</strain>
    </source>
</reference>
<evidence type="ECO:0000313" key="3">
    <source>
        <dbReference type="Proteomes" id="UP001055108"/>
    </source>
</evidence>
<sequence length="375" mass="39710">MTETAGMAQGSEQTDIVRDKRGGVRGSRLGLFLPFILLAVVAVLWTAGWFYLRDRAGREIDAWLAREAAAGRTWTCADRSITGYPFRLELRCASVALARADGSFTLGPFTALVQVYQPRHALFEAAGPFRTQQGDLTGEANWTSLRGSFHGAADGFVRASLAVDAPRVNVSGPALDRPVEVTGEHLELHARPTPGRFDADGAVDASLRFTKARSAQADALIGNADPADIALDATLTKAVVLRTGTLARELEIWREAEGRLELAGLAINKGDRRLQAKGTLGLDEGHRIAGQLDLRAAGLEALVGSLVGQRYGADRGALVGALVGGLLGSVRTPGTEGAPAGGEAPLKPLPPLRLGDGRIMLGPFTIPNVRLDPLY</sequence>
<dbReference type="EMBL" id="BPQM01000035">
    <property type="protein sequence ID" value="GJD78526.1"/>
    <property type="molecule type" value="Genomic_DNA"/>
</dbReference>
<proteinExistence type="predicted"/>
<gene>
    <name evidence="2" type="ORF">NBEOAGPD_1742</name>
</gene>
<dbReference type="InterPro" id="IPR018666">
    <property type="entry name" value="DUF2125"/>
</dbReference>
<comment type="caution">
    <text evidence="2">The sequence shown here is derived from an EMBL/GenBank/DDBJ whole genome shotgun (WGS) entry which is preliminary data.</text>
</comment>
<organism evidence="2 3">
    <name type="scientific">Methylobacterium gregans</name>
    <dbReference type="NCBI Taxonomy" id="374424"/>
    <lineage>
        <taxon>Bacteria</taxon>
        <taxon>Pseudomonadati</taxon>
        <taxon>Pseudomonadota</taxon>
        <taxon>Alphaproteobacteria</taxon>
        <taxon>Hyphomicrobiales</taxon>
        <taxon>Methylobacteriaceae</taxon>
        <taxon>Methylobacterium</taxon>
    </lineage>
</organism>
<dbReference type="Proteomes" id="UP001055108">
    <property type="component" value="Unassembled WGS sequence"/>
</dbReference>
<dbReference type="Pfam" id="PF09898">
    <property type="entry name" value="DUF2125"/>
    <property type="match status" value="1"/>
</dbReference>
<evidence type="ECO:0000313" key="2">
    <source>
        <dbReference type="EMBL" id="GJD78526.1"/>
    </source>
</evidence>
<keyword evidence="3" id="KW-1185">Reference proteome</keyword>
<evidence type="ECO:0000256" key="1">
    <source>
        <dbReference type="SAM" id="Phobius"/>
    </source>
</evidence>
<keyword evidence="1" id="KW-1133">Transmembrane helix</keyword>
<dbReference type="AlphaFoldDB" id="A0AA37MAX4"/>
<reference evidence="2" key="2">
    <citation type="submission" date="2021-08" db="EMBL/GenBank/DDBJ databases">
        <authorList>
            <person name="Tani A."/>
            <person name="Ola A."/>
            <person name="Ogura Y."/>
            <person name="Katsura K."/>
            <person name="Hayashi T."/>
        </authorList>
    </citation>
    <scope>NUCLEOTIDE SEQUENCE</scope>
    <source>
        <strain evidence="2">NBRC 103626</strain>
    </source>
</reference>